<evidence type="ECO:0000256" key="5">
    <source>
        <dbReference type="ARBA" id="ARBA00022475"/>
    </source>
</evidence>
<gene>
    <name evidence="13" type="primary">fliJ</name>
    <name evidence="13" type="ORF">MW290_08650</name>
</gene>
<keyword evidence="9" id="KW-0472">Membrane</keyword>
<evidence type="ECO:0000256" key="3">
    <source>
        <dbReference type="ARBA" id="ARBA00020392"/>
    </source>
</evidence>
<dbReference type="InterPro" id="IPR012823">
    <property type="entry name" value="Flagell_FliJ"/>
</dbReference>
<keyword evidence="13" id="KW-0282">Flagellum</keyword>
<keyword evidence="10" id="KW-1006">Bacterial flagellum protein export</keyword>
<proteinExistence type="inferred from homology"/>
<keyword evidence="13" id="KW-0966">Cell projection</keyword>
<comment type="subcellular location">
    <subcellularLocation>
        <location evidence="1">Cell membrane</location>
        <topology evidence="1">Peripheral membrane protein</topology>
        <orientation evidence="1">Cytoplasmic side</orientation>
    </subcellularLocation>
</comment>
<name>A0ABY4S2T7_AQUTE</name>
<dbReference type="InterPro" id="IPR018006">
    <property type="entry name" value="Flag_FliJ_proteobac"/>
</dbReference>
<evidence type="ECO:0000256" key="1">
    <source>
        <dbReference type="ARBA" id="ARBA00004413"/>
    </source>
</evidence>
<dbReference type="PANTHER" id="PTHR38786:SF1">
    <property type="entry name" value="FLAGELLAR FLIJ PROTEIN"/>
    <property type="match status" value="1"/>
</dbReference>
<evidence type="ECO:0000256" key="9">
    <source>
        <dbReference type="ARBA" id="ARBA00023136"/>
    </source>
</evidence>
<dbReference type="NCBIfam" id="TIGR02473">
    <property type="entry name" value="flagell_FliJ"/>
    <property type="match status" value="1"/>
</dbReference>
<evidence type="ECO:0000313" key="14">
    <source>
        <dbReference type="Proteomes" id="UP001056201"/>
    </source>
</evidence>
<dbReference type="Proteomes" id="UP001056201">
    <property type="component" value="Chromosome 1"/>
</dbReference>
<dbReference type="EMBL" id="CP097635">
    <property type="protein sequence ID" value="URI06003.1"/>
    <property type="molecule type" value="Genomic_DNA"/>
</dbReference>
<protein>
    <recommendedName>
        <fullName evidence="3">Flagellar FliJ protein</fullName>
    </recommendedName>
</protein>
<dbReference type="PRINTS" id="PR01004">
    <property type="entry name" value="FLGFLIJ"/>
</dbReference>
<feature type="region of interest" description="Disordered" evidence="12">
    <location>
        <begin position="125"/>
        <end position="150"/>
    </location>
</feature>
<evidence type="ECO:0000256" key="6">
    <source>
        <dbReference type="ARBA" id="ARBA00022500"/>
    </source>
</evidence>
<evidence type="ECO:0000256" key="10">
    <source>
        <dbReference type="ARBA" id="ARBA00023225"/>
    </source>
</evidence>
<keyword evidence="14" id="KW-1185">Reference proteome</keyword>
<evidence type="ECO:0000313" key="13">
    <source>
        <dbReference type="EMBL" id="URI06003.1"/>
    </source>
</evidence>
<evidence type="ECO:0000256" key="8">
    <source>
        <dbReference type="ARBA" id="ARBA00022927"/>
    </source>
</evidence>
<sequence>MADNTQALATLLERETTERDNLLSALQQAQARAQTARQQAEQLVVYRDDYHKRWSSQFRTAGTMDIVRCYQDFAQRLEEAIAQQARVATHAETQVQRAREALTAQEIRVASVRKLIERRQAEALRAAERRDQKQTDEAASRAAWRPATAG</sequence>
<keyword evidence="13" id="KW-0969">Cilium</keyword>
<dbReference type="InterPro" id="IPR052570">
    <property type="entry name" value="FliJ"/>
</dbReference>
<evidence type="ECO:0000256" key="11">
    <source>
        <dbReference type="SAM" id="Coils"/>
    </source>
</evidence>
<organism evidence="13 14">
    <name type="scientific">Aquincola tertiaricarbonis</name>
    <dbReference type="NCBI Taxonomy" id="391953"/>
    <lineage>
        <taxon>Bacteria</taxon>
        <taxon>Pseudomonadati</taxon>
        <taxon>Pseudomonadota</taxon>
        <taxon>Betaproteobacteria</taxon>
        <taxon>Burkholderiales</taxon>
        <taxon>Sphaerotilaceae</taxon>
        <taxon>Aquincola</taxon>
    </lineage>
</organism>
<accession>A0ABY4S2T7</accession>
<keyword evidence="8" id="KW-0653">Protein transport</keyword>
<feature type="coiled-coil region" evidence="11">
    <location>
        <begin position="12"/>
        <end position="46"/>
    </location>
</feature>
<dbReference type="InterPro" id="IPR053716">
    <property type="entry name" value="Flag_assembly_chemotaxis_eff"/>
</dbReference>
<dbReference type="PANTHER" id="PTHR38786">
    <property type="entry name" value="FLAGELLAR FLIJ PROTEIN"/>
    <property type="match status" value="1"/>
</dbReference>
<comment type="similarity">
    <text evidence="2">Belongs to the FliJ family.</text>
</comment>
<keyword evidence="4" id="KW-0813">Transport</keyword>
<keyword evidence="5" id="KW-1003">Cell membrane</keyword>
<dbReference type="Pfam" id="PF02050">
    <property type="entry name" value="FliJ"/>
    <property type="match status" value="1"/>
</dbReference>
<feature type="compositionally biased region" description="Low complexity" evidence="12">
    <location>
        <begin position="140"/>
        <end position="150"/>
    </location>
</feature>
<keyword evidence="6" id="KW-0145">Chemotaxis</keyword>
<dbReference type="RefSeq" id="WP_250194268.1">
    <property type="nucleotide sequence ID" value="NZ_CP097635.1"/>
</dbReference>
<keyword evidence="7" id="KW-1005">Bacterial flagellum biogenesis</keyword>
<keyword evidence="11" id="KW-0175">Coiled coil</keyword>
<reference evidence="13" key="1">
    <citation type="submission" date="2022-05" db="EMBL/GenBank/DDBJ databases">
        <title>An RpoN-dependent PEP-CTERM gene is involved in floc formation of an Aquincola tertiaricarbonis strain.</title>
        <authorList>
            <person name="Qiu D."/>
            <person name="Xia M."/>
        </authorList>
    </citation>
    <scope>NUCLEOTIDE SEQUENCE</scope>
    <source>
        <strain evidence="13">RN12</strain>
    </source>
</reference>
<evidence type="ECO:0000256" key="4">
    <source>
        <dbReference type="ARBA" id="ARBA00022448"/>
    </source>
</evidence>
<evidence type="ECO:0000256" key="12">
    <source>
        <dbReference type="SAM" id="MobiDB-lite"/>
    </source>
</evidence>
<dbReference type="Gene3D" id="1.10.287.1700">
    <property type="match status" value="1"/>
</dbReference>
<evidence type="ECO:0000256" key="2">
    <source>
        <dbReference type="ARBA" id="ARBA00010004"/>
    </source>
</evidence>
<feature type="compositionally biased region" description="Basic and acidic residues" evidence="12">
    <location>
        <begin position="125"/>
        <end position="139"/>
    </location>
</feature>
<evidence type="ECO:0000256" key="7">
    <source>
        <dbReference type="ARBA" id="ARBA00022795"/>
    </source>
</evidence>